<dbReference type="InterPro" id="IPR050464">
    <property type="entry name" value="Zeta_carotene_desat/Oxidored"/>
</dbReference>
<evidence type="ECO:0000313" key="3">
    <source>
        <dbReference type="Proteomes" id="UP001497453"/>
    </source>
</evidence>
<dbReference type="EMBL" id="OZ037950">
    <property type="protein sequence ID" value="CAL1712637.1"/>
    <property type="molecule type" value="Genomic_DNA"/>
</dbReference>
<sequence>MSFPSPMKIAIVGSGVSGLAATWLLNEFSDHEVHLFEASDRPGGHANTVSYKSARKSEPVDVDTGFIVFNPSTYPNFINFLKSYPHLRSAILPTEMTFSVSRDQGAFEWAGNNLFTVFTQPSRLLDPKMWRLLYDVLRFNACARQLVMHESKGNGAKLSIGQYLEREGYSDVFRDNYLIPMTAAIWSTPPDKCALDFPARTLIQFLNNHHLLQITGKPSWLTLRGGSRVYVDQIISGLPNTQLHLSTPITSASSTTSQGKISVKLTTSDGQTESFDHVILACHSNNTLELLRAGDGGATLEEERILGAFKWNKNEAILHSDIRLMPRSRMAWACWNYLTSSAMDDNGRKKANVNQVALTYWMNELQHISEKEHGPILVTLNPPFEPTESLIAGRYKYEHPVFDSAAIHAQQEIPTIQNVRGISFAGAWLNYGFHEDGFTSGLRAALGIVEGDPNMKRTIRPPFEVQLADHKPRAVLAAIAFDFLESTDLRASLGIFLSFWIALLRRIVEMAFGWDFSHLDHA</sequence>
<accession>A0ABP1DXW9</accession>
<dbReference type="InterPro" id="IPR002937">
    <property type="entry name" value="Amino_oxidase"/>
</dbReference>
<proteinExistence type="predicted"/>
<evidence type="ECO:0000259" key="1">
    <source>
        <dbReference type="Pfam" id="PF01593"/>
    </source>
</evidence>
<name>A0ABP1DXW9_9APHY</name>
<dbReference type="Pfam" id="PF01593">
    <property type="entry name" value="Amino_oxidase"/>
    <property type="match status" value="1"/>
</dbReference>
<feature type="domain" description="Amine oxidase" evidence="1">
    <location>
        <begin position="16"/>
        <end position="285"/>
    </location>
</feature>
<dbReference type="Gene3D" id="3.90.660.20">
    <property type="entry name" value="Protoporphyrinogen oxidase, mitochondrial, domain 2"/>
    <property type="match status" value="1"/>
</dbReference>
<dbReference type="Gene3D" id="1.10.3110.10">
    <property type="entry name" value="protoporphyrinogen ix oxidase, domain 3"/>
    <property type="match status" value="1"/>
</dbReference>
<organism evidence="2 3">
    <name type="scientific">Somion occarium</name>
    <dbReference type="NCBI Taxonomy" id="3059160"/>
    <lineage>
        <taxon>Eukaryota</taxon>
        <taxon>Fungi</taxon>
        <taxon>Dikarya</taxon>
        <taxon>Basidiomycota</taxon>
        <taxon>Agaricomycotina</taxon>
        <taxon>Agaricomycetes</taxon>
        <taxon>Polyporales</taxon>
        <taxon>Cerrenaceae</taxon>
        <taxon>Somion</taxon>
    </lineage>
</organism>
<dbReference type="PANTHER" id="PTHR42923:SF17">
    <property type="entry name" value="AMINE OXIDASE DOMAIN-CONTAINING PROTEIN"/>
    <property type="match status" value="1"/>
</dbReference>
<dbReference type="PANTHER" id="PTHR42923">
    <property type="entry name" value="PROTOPORPHYRINOGEN OXIDASE"/>
    <property type="match status" value="1"/>
</dbReference>
<keyword evidence="3" id="KW-1185">Reference proteome</keyword>
<dbReference type="Gene3D" id="3.50.50.60">
    <property type="entry name" value="FAD/NAD(P)-binding domain"/>
    <property type="match status" value="1"/>
</dbReference>
<dbReference type="Proteomes" id="UP001497453">
    <property type="component" value="Chromosome 7"/>
</dbReference>
<reference evidence="3" key="1">
    <citation type="submission" date="2024-04" db="EMBL/GenBank/DDBJ databases">
        <authorList>
            <person name="Shaw F."/>
            <person name="Minotto A."/>
        </authorList>
    </citation>
    <scope>NUCLEOTIDE SEQUENCE [LARGE SCALE GENOMIC DNA]</scope>
</reference>
<dbReference type="SUPFAM" id="SSF51905">
    <property type="entry name" value="FAD/NAD(P)-binding domain"/>
    <property type="match status" value="1"/>
</dbReference>
<evidence type="ECO:0000313" key="2">
    <source>
        <dbReference type="EMBL" id="CAL1712637.1"/>
    </source>
</evidence>
<gene>
    <name evidence="2" type="ORF">GFSPODELE1_LOCUS8917</name>
</gene>
<protein>
    <recommendedName>
        <fullName evidence="1">Amine oxidase domain-containing protein</fullName>
    </recommendedName>
</protein>
<dbReference type="InterPro" id="IPR036188">
    <property type="entry name" value="FAD/NAD-bd_sf"/>
</dbReference>